<organism evidence="2 3">
    <name type="scientific">Bdellovibrio bacteriovorus</name>
    <dbReference type="NCBI Taxonomy" id="959"/>
    <lineage>
        <taxon>Bacteria</taxon>
        <taxon>Pseudomonadati</taxon>
        <taxon>Bdellovibrionota</taxon>
        <taxon>Bdellovibrionia</taxon>
        <taxon>Bdellovibrionales</taxon>
        <taxon>Pseudobdellovibrionaceae</taxon>
        <taxon>Bdellovibrio</taxon>
    </lineage>
</organism>
<dbReference type="EMBL" id="LUKE01000001">
    <property type="protein sequence ID" value="KYG67003.1"/>
    <property type="molecule type" value="Genomic_DNA"/>
</dbReference>
<feature type="chain" id="PRO_5007573489" evidence="1">
    <location>
        <begin position="21"/>
        <end position="159"/>
    </location>
</feature>
<gene>
    <name evidence="2" type="ORF">AZI86_08255</name>
</gene>
<name>A0A150WR83_BDEBC</name>
<proteinExistence type="predicted"/>
<dbReference type="AlphaFoldDB" id="A0A150WR83"/>
<comment type="caution">
    <text evidence="2">The sequence shown here is derived from an EMBL/GenBank/DDBJ whole genome shotgun (WGS) entry which is preliminary data.</text>
</comment>
<sequence length="159" mass="17746">MKALILVLTTTLTMTSFAHADNQCAFGEDSWELKEEITSEASGKLWYHGETIELSSPQRLKGLTDLERQMIIDSYSIGEPESESEQLLDFVKSDGYITYFTPNSYRRQFAIVASYPGDNEYGVIFEIRQGPKDALIAIPVATIGDGELGHCKVLKSDIK</sequence>
<protein>
    <submittedName>
        <fullName evidence="2">Uncharacterized protein</fullName>
    </submittedName>
</protein>
<dbReference type="RefSeq" id="WP_061834580.1">
    <property type="nucleotide sequence ID" value="NZ_LUKE01000001.1"/>
</dbReference>
<dbReference type="Proteomes" id="UP000075320">
    <property type="component" value="Unassembled WGS sequence"/>
</dbReference>
<evidence type="ECO:0000313" key="2">
    <source>
        <dbReference type="EMBL" id="KYG67003.1"/>
    </source>
</evidence>
<evidence type="ECO:0000313" key="3">
    <source>
        <dbReference type="Proteomes" id="UP000075320"/>
    </source>
</evidence>
<accession>A0A150WR83</accession>
<keyword evidence="1" id="KW-0732">Signal</keyword>
<feature type="signal peptide" evidence="1">
    <location>
        <begin position="1"/>
        <end position="20"/>
    </location>
</feature>
<keyword evidence="3" id="KW-1185">Reference proteome</keyword>
<evidence type="ECO:0000256" key="1">
    <source>
        <dbReference type="SAM" id="SignalP"/>
    </source>
</evidence>
<reference evidence="2 3" key="1">
    <citation type="submission" date="2016-03" db="EMBL/GenBank/DDBJ databases">
        <authorList>
            <person name="Ploux O."/>
        </authorList>
    </citation>
    <scope>NUCLEOTIDE SEQUENCE [LARGE SCALE GENOMIC DNA]</scope>
    <source>
        <strain evidence="2 3">R0</strain>
    </source>
</reference>